<reference evidence="1 2" key="1">
    <citation type="submission" date="2018-06" db="EMBL/GenBank/DDBJ databases">
        <title>Comparative genomics reveals the genomic features of Rhizophagus irregularis, R. cerebriforme, R. diaphanum and Gigaspora rosea, and their symbiotic lifestyle signature.</title>
        <authorList>
            <person name="Morin E."/>
            <person name="San Clemente H."/>
            <person name="Chen E.C.H."/>
            <person name="De La Providencia I."/>
            <person name="Hainaut M."/>
            <person name="Kuo A."/>
            <person name="Kohler A."/>
            <person name="Murat C."/>
            <person name="Tang N."/>
            <person name="Roy S."/>
            <person name="Loubradou J."/>
            <person name="Henrissat B."/>
            <person name="Grigoriev I.V."/>
            <person name="Corradi N."/>
            <person name="Roux C."/>
            <person name="Martin F.M."/>
        </authorList>
    </citation>
    <scope>NUCLEOTIDE SEQUENCE [LARGE SCALE GENOMIC DNA]</scope>
    <source>
        <strain evidence="1 2">DAOM 194757</strain>
    </source>
</reference>
<proteinExistence type="predicted"/>
<dbReference type="AlphaFoldDB" id="A0A397TZV1"/>
<dbReference type="EMBL" id="QKWP01004443">
    <property type="protein sequence ID" value="RIB00346.1"/>
    <property type="molecule type" value="Genomic_DNA"/>
</dbReference>
<dbReference type="OrthoDB" id="2116580at2759"/>
<name>A0A397TZV1_9GLOM</name>
<dbReference type="Gene3D" id="1.25.40.10">
    <property type="entry name" value="Tetratricopeptide repeat domain"/>
    <property type="match status" value="1"/>
</dbReference>
<comment type="caution">
    <text evidence="1">The sequence shown here is derived from an EMBL/GenBank/DDBJ whole genome shotgun (WGS) entry which is preliminary data.</text>
</comment>
<dbReference type="SUPFAM" id="SSF48452">
    <property type="entry name" value="TPR-like"/>
    <property type="match status" value="1"/>
</dbReference>
<dbReference type="InterPro" id="IPR011990">
    <property type="entry name" value="TPR-like_helical_dom_sf"/>
</dbReference>
<evidence type="ECO:0000313" key="2">
    <source>
        <dbReference type="Proteomes" id="UP000266673"/>
    </source>
</evidence>
<protein>
    <submittedName>
        <fullName evidence="1">Uncharacterized protein</fullName>
    </submittedName>
</protein>
<evidence type="ECO:0000313" key="1">
    <source>
        <dbReference type="EMBL" id="RIB00346.1"/>
    </source>
</evidence>
<keyword evidence="2" id="KW-1185">Reference proteome</keyword>
<accession>A0A397TZV1</accession>
<gene>
    <name evidence="1" type="ORF">C2G38_2234651</name>
</gene>
<organism evidence="1 2">
    <name type="scientific">Gigaspora rosea</name>
    <dbReference type="NCBI Taxonomy" id="44941"/>
    <lineage>
        <taxon>Eukaryota</taxon>
        <taxon>Fungi</taxon>
        <taxon>Fungi incertae sedis</taxon>
        <taxon>Mucoromycota</taxon>
        <taxon>Glomeromycotina</taxon>
        <taxon>Glomeromycetes</taxon>
        <taxon>Diversisporales</taxon>
        <taxon>Gigasporaceae</taxon>
        <taxon>Gigaspora</taxon>
    </lineage>
</organism>
<dbReference type="Proteomes" id="UP000266673">
    <property type="component" value="Unassembled WGS sequence"/>
</dbReference>
<sequence length="161" mass="19258">MLQKLFDDKASCLRLNFTRVFKISLIDDNFKPLQQFCAKLNNLQIDEGKIWAKKEIFEKIGPYNKILDPKLWNNIILKFMARDQPIPFTLECLTKLLEIEPDNTFALKYHRATYFMIDRCEETLIDLNRTLEFKLYDTFTLLRNRGETYRKMAKYKEALAD</sequence>